<keyword evidence="11 12" id="KW-0998">Cell outer membrane</keyword>
<dbReference type="InterPro" id="IPR000531">
    <property type="entry name" value="Beta-barrel_TonB"/>
</dbReference>
<proteinExistence type="inferred from homology"/>
<keyword evidence="9 13" id="KW-0798">TonB box</keyword>
<keyword evidence="18" id="KW-1185">Reference proteome</keyword>
<dbReference type="InterPro" id="IPR012910">
    <property type="entry name" value="Plug_dom"/>
</dbReference>
<comment type="subcellular location">
    <subcellularLocation>
        <location evidence="1 12">Cell outer membrane</location>
        <topology evidence="1 12">Multi-pass membrane protein</topology>
    </subcellularLocation>
</comment>
<evidence type="ECO:0000256" key="9">
    <source>
        <dbReference type="ARBA" id="ARBA00023077"/>
    </source>
</evidence>
<dbReference type="AlphaFoldDB" id="A0A7U7ENQ0"/>
<sequence length="724" mass="79727">MTSSVWGKNEARGGARRVPFLPVVGLGSALLLASGASLGDEQAARRTSADDTADDTRLSTVVVQADKATPAQQARTRLQEVAGGTSVVDSEELARGRNTTLGDVLAYQPGVFVQSVGGNDSVKISIRGSGIVNSPGYFREGIKFLYDGIALTGTGGTTYELLNASGVDYTEILRGGNAFDYGALALGGAVNFVTHTGHTAPGHRLRYETGSWGLQKALFSTGGAEGDFDYYVNVDNYRSDGYRRDYSLSKSYGTVVNLGYRFSPQLESRLLLRYRDEFHQDPGALTLPELEHDSSQASPTSLASRSSGRRKGTIWLGSKTNYTFDDGSGFEFGLAYHEYPHANNKDNTVGNPGFWDWHDLNASLRYARTDFWGGHESRTSLSFTSTEHLIGQVTTLKGNDRSQVVNKKFFKGSMDRTFTVGNDLELVDGLWLTSGVSAVYVRRNIDIAYSNQTTTPGETDYDNWSLVPRIGLRYELTPELQVFGNFTRSIDPPLDWRYANSRDQITPLVEQKANTLEVGIKGRAGIFDGSLAIYRSWIRDELLTVVDEEETARQGNIVTATFNSSTPTLHQGVELGLDGRLWESPGGEQIVLRQVYTYNDFRYRDDPRLGDNRLPGIPEHIYQAKLEYLHPSGFYGGVNVQAASRTAVDYTNTLYAPSYTIWGATAGYEAPSKDWKVYLDLKNLTDEDYVTTVTAAFDTRGNENSRNFFPGDGFGAFAGVELRF</sequence>
<name>A0A7U7ENQ0_9GAMM</name>
<dbReference type="PANTHER" id="PTHR32552:SF68">
    <property type="entry name" value="FERRICHROME OUTER MEMBRANE TRANSPORTER_PHAGE RECEPTOR"/>
    <property type="match status" value="1"/>
</dbReference>
<dbReference type="InterPro" id="IPR039426">
    <property type="entry name" value="TonB-dep_rcpt-like"/>
</dbReference>
<evidence type="ECO:0000259" key="16">
    <source>
        <dbReference type="Pfam" id="PF07715"/>
    </source>
</evidence>
<dbReference type="Gene3D" id="2.170.130.10">
    <property type="entry name" value="TonB-dependent receptor, plug domain"/>
    <property type="match status" value="1"/>
</dbReference>
<keyword evidence="7" id="KW-0408">Iron</keyword>
<dbReference type="GO" id="GO:0009279">
    <property type="term" value="C:cell outer membrane"/>
    <property type="evidence" value="ECO:0007669"/>
    <property type="project" value="UniProtKB-SubCell"/>
</dbReference>
<dbReference type="Pfam" id="PF00593">
    <property type="entry name" value="TonB_dep_Rec_b-barrel"/>
    <property type="match status" value="1"/>
</dbReference>
<feature type="domain" description="TonB-dependent receptor-like beta-barrel" evidence="15">
    <location>
        <begin position="315"/>
        <end position="684"/>
    </location>
</feature>
<evidence type="ECO:0000259" key="15">
    <source>
        <dbReference type="Pfam" id="PF00593"/>
    </source>
</evidence>
<evidence type="ECO:0000256" key="7">
    <source>
        <dbReference type="ARBA" id="ARBA00023004"/>
    </source>
</evidence>
<evidence type="ECO:0000313" key="18">
    <source>
        <dbReference type="Proteomes" id="UP000583387"/>
    </source>
</evidence>
<organism evidence="17 18">
    <name type="scientific">Zestomonas carbonaria</name>
    <dbReference type="NCBI Taxonomy" id="2762745"/>
    <lineage>
        <taxon>Bacteria</taxon>
        <taxon>Pseudomonadati</taxon>
        <taxon>Pseudomonadota</taxon>
        <taxon>Gammaproteobacteria</taxon>
        <taxon>Pseudomonadales</taxon>
        <taxon>Pseudomonadaceae</taxon>
        <taxon>Zestomonas</taxon>
    </lineage>
</organism>
<dbReference type="EMBL" id="CAJFCI010000054">
    <property type="protein sequence ID" value="CAD5108404.1"/>
    <property type="molecule type" value="Genomic_DNA"/>
</dbReference>
<evidence type="ECO:0000256" key="4">
    <source>
        <dbReference type="ARBA" id="ARBA00022496"/>
    </source>
</evidence>
<dbReference type="GO" id="GO:0015344">
    <property type="term" value="F:siderophore uptake transmembrane transporter activity"/>
    <property type="evidence" value="ECO:0007669"/>
    <property type="project" value="TreeGrafter"/>
</dbReference>
<evidence type="ECO:0000256" key="14">
    <source>
        <dbReference type="SAM" id="MobiDB-lite"/>
    </source>
</evidence>
<dbReference type="InterPro" id="IPR036942">
    <property type="entry name" value="Beta-barrel_TonB_sf"/>
</dbReference>
<dbReference type="PANTHER" id="PTHR32552">
    <property type="entry name" value="FERRICHROME IRON RECEPTOR-RELATED"/>
    <property type="match status" value="1"/>
</dbReference>
<evidence type="ECO:0000256" key="8">
    <source>
        <dbReference type="ARBA" id="ARBA00023065"/>
    </source>
</evidence>
<comment type="similarity">
    <text evidence="12 13">Belongs to the TonB-dependent receptor family.</text>
</comment>
<gene>
    <name evidence="17" type="primary">btuB_5</name>
    <name evidence="17" type="ORF">PSEWESI4_02689</name>
</gene>
<reference evidence="17 18" key="1">
    <citation type="submission" date="2020-08" db="EMBL/GenBank/DDBJ databases">
        <authorList>
            <person name="Criscuolo A."/>
        </authorList>
    </citation>
    <scope>NUCLEOTIDE SEQUENCE [LARGE SCALE GENOMIC DNA]</scope>
    <source>
        <strain evidence="17">CIP111764</strain>
    </source>
</reference>
<dbReference type="PROSITE" id="PS52016">
    <property type="entry name" value="TONB_DEPENDENT_REC_3"/>
    <property type="match status" value="1"/>
</dbReference>
<keyword evidence="5 12" id="KW-0812">Transmembrane</keyword>
<evidence type="ECO:0000256" key="3">
    <source>
        <dbReference type="ARBA" id="ARBA00022452"/>
    </source>
</evidence>
<keyword evidence="4" id="KW-0410">Iron transport</keyword>
<evidence type="ECO:0000256" key="2">
    <source>
        <dbReference type="ARBA" id="ARBA00022448"/>
    </source>
</evidence>
<dbReference type="InterPro" id="IPR037066">
    <property type="entry name" value="Plug_dom_sf"/>
</dbReference>
<evidence type="ECO:0000256" key="12">
    <source>
        <dbReference type="PROSITE-ProRule" id="PRU01360"/>
    </source>
</evidence>
<dbReference type="Proteomes" id="UP000583387">
    <property type="component" value="Unassembled WGS sequence"/>
</dbReference>
<dbReference type="Gene3D" id="2.40.170.20">
    <property type="entry name" value="TonB-dependent receptor, beta-barrel domain"/>
    <property type="match status" value="1"/>
</dbReference>
<accession>A0A7U7ENQ0</accession>
<evidence type="ECO:0000256" key="6">
    <source>
        <dbReference type="ARBA" id="ARBA00022729"/>
    </source>
</evidence>
<keyword evidence="6" id="KW-0732">Signal</keyword>
<keyword evidence="10 12" id="KW-0472">Membrane</keyword>
<dbReference type="Pfam" id="PF07715">
    <property type="entry name" value="Plug"/>
    <property type="match status" value="1"/>
</dbReference>
<evidence type="ECO:0000256" key="5">
    <source>
        <dbReference type="ARBA" id="ARBA00022692"/>
    </source>
</evidence>
<feature type="region of interest" description="Disordered" evidence="14">
    <location>
        <begin position="286"/>
        <end position="307"/>
    </location>
</feature>
<evidence type="ECO:0000313" key="17">
    <source>
        <dbReference type="EMBL" id="CAD5108404.1"/>
    </source>
</evidence>
<evidence type="ECO:0000256" key="11">
    <source>
        <dbReference type="ARBA" id="ARBA00023237"/>
    </source>
</evidence>
<evidence type="ECO:0000256" key="13">
    <source>
        <dbReference type="RuleBase" id="RU003357"/>
    </source>
</evidence>
<protein>
    <submittedName>
        <fullName evidence="17">Vitamin B12 transporter BtuB</fullName>
    </submittedName>
</protein>
<comment type="caution">
    <text evidence="17">The sequence shown here is derived from an EMBL/GenBank/DDBJ whole genome shotgun (WGS) entry which is preliminary data.</text>
</comment>
<keyword evidence="2 12" id="KW-0813">Transport</keyword>
<evidence type="ECO:0000256" key="10">
    <source>
        <dbReference type="ARBA" id="ARBA00023136"/>
    </source>
</evidence>
<dbReference type="SUPFAM" id="SSF56935">
    <property type="entry name" value="Porins"/>
    <property type="match status" value="1"/>
</dbReference>
<feature type="domain" description="TonB-dependent receptor plug" evidence="16">
    <location>
        <begin position="78"/>
        <end position="189"/>
    </location>
</feature>
<keyword evidence="8" id="KW-0406">Ion transport</keyword>
<feature type="compositionally biased region" description="Polar residues" evidence="14">
    <location>
        <begin position="295"/>
        <end position="306"/>
    </location>
</feature>
<keyword evidence="3 12" id="KW-1134">Transmembrane beta strand</keyword>
<evidence type="ECO:0000256" key="1">
    <source>
        <dbReference type="ARBA" id="ARBA00004571"/>
    </source>
</evidence>
<dbReference type="CDD" id="cd01347">
    <property type="entry name" value="ligand_gated_channel"/>
    <property type="match status" value="1"/>
</dbReference>